<name>A0A0C4JQB6_9CLOS</name>
<accession>A0A0C4JQB6</accession>
<dbReference type="EMBL" id="KC699826">
    <property type="protein sequence ID" value="AHB33908.1"/>
    <property type="molecule type" value="Genomic_RNA"/>
</dbReference>
<organism evidence="1">
    <name type="scientific">Grapevine leafroll-associated virus 3</name>
    <dbReference type="NCBI Taxonomy" id="55951"/>
    <lineage>
        <taxon>Viruses</taxon>
        <taxon>Riboviria</taxon>
        <taxon>Orthornavirae</taxon>
        <taxon>Kitrinoviricota</taxon>
        <taxon>Alsuviricetes</taxon>
        <taxon>Martellivirales</taxon>
        <taxon>Closteroviridae</taxon>
        <taxon>Ampelovirus</taxon>
        <taxon>Ampelovirus trivitis</taxon>
    </lineage>
</organism>
<proteinExistence type="predicted"/>
<sequence>MDLSFIIVQILSALYNNDVTALYILINAYKNVDDTTRWAAMGDPRAEVDVVKAYVTTTATTELHRTILIDSIDSAFAYDQVGCLVGMARGLLKHSEDVLEVIKSMELFEVCRGKRGSKKYLGYLSDQCYGKHIMLTQTGLTAVEEADILRTNYLVSGNGYISNCGIARMLILTLCCGAL</sequence>
<evidence type="ECO:0000313" key="1">
    <source>
        <dbReference type="EMBL" id="AHB33908.1"/>
    </source>
</evidence>
<protein>
    <submittedName>
        <fullName evidence="1">p19.7 RNA silencing suppressor protein</fullName>
    </submittedName>
</protein>
<reference evidence="1" key="1">
    <citation type="submission" date="2013-02" db="EMBL/GenBank/DDBJ databases">
        <title>Characterization of RNA silencing gene of Grapevine leafroll-associated virus 3 from different cultivars of grapevines.</title>
        <authorList>
            <person name="Kumar S."/>
            <person name="Baranwal V.K."/>
            <person name="Sawant S.D."/>
        </authorList>
    </citation>
    <scope>NUCLEOTIDE SEQUENCE</scope>
    <source>
        <strain evidence="1">Manjri-A2-41/19</strain>
    </source>
</reference>